<reference evidence="3" key="4">
    <citation type="journal article" date="2015" name="G3 (Bethesda)">
        <title>Genome sequences of three phytopathogenic species of the Magnaporthaceae family of fungi.</title>
        <authorList>
            <person name="Okagaki L.H."/>
            <person name="Nunes C.C."/>
            <person name="Sailsbery J."/>
            <person name="Clay B."/>
            <person name="Brown D."/>
            <person name="John T."/>
            <person name="Oh Y."/>
            <person name="Young N."/>
            <person name="Fitzgerald M."/>
            <person name="Haas B.J."/>
            <person name="Zeng Q."/>
            <person name="Young S."/>
            <person name="Adiconis X."/>
            <person name="Fan L."/>
            <person name="Levin J.Z."/>
            <person name="Mitchell T.K."/>
            <person name="Okubara P.A."/>
            <person name="Farman M.L."/>
            <person name="Kohn L.M."/>
            <person name="Birren B."/>
            <person name="Ma L.-J."/>
            <person name="Dean R.A."/>
        </authorList>
    </citation>
    <scope>NUCLEOTIDE SEQUENCE</scope>
    <source>
        <strain evidence="3">ATCC 64411 / 73-15</strain>
    </source>
</reference>
<dbReference type="EnsemblFungi" id="MAPG_07946T0">
    <property type="protein sequence ID" value="MAPG_07946T0"/>
    <property type="gene ID" value="MAPG_07946"/>
</dbReference>
<dbReference type="AlphaFoldDB" id="A0A0C4E618"/>
<evidence type="ECO:0000259" key="1">
    <source>
        <dbReference type="Pfam" id="PF22776"/>
    </source>
</evidence>
<dbReference type="EMBL" id="ADBL01001919">
    <property type="status" value="NOT_ANNOTATED_CDS"/>
    <property type="molecule type" value="Genomic_DNA"/>
</dbReference>
<accession>A0A0C4E618</accession>
<organism evidence="3 4">
    <name type="scientific">Magnaporthiopsis poae (strain ATCC 64411 / 73-15)</name>
    <name type="common">Kentucky bluegrass fungus</name>
    <name type="synonym">Magnaporthe poae</name>
    <dbReference type="NCBI Taxonomy" id="644358"/>
    <lineage>
        <taxon>Eukaryota</taxon>
        <taxon>Fungi</taxon>
        <taxon>Dikarya</taxon>
        <taxon>Ascomycota</taxon>
        <taxon>Pezizomycotina</taxon>
        <taxon>Sordariomycetes</taxon>
        <taxon>Sordariomycetidae</taxon>
        <taxon>Magnaporthales</taxon>
        <taxon>Magnaporthaceae</taxon>
        <taxon>Magnaporthiopsis</taxon>
    </lineage>
</organism>
<keyword evidence="4" id="KW-1185">Reference proteome</keyword>
<dbReference type="Pfam" id="PF22776">
    <property type="entry name" value="K_trans_C"/>
    <property type="match status" value="1"/>
</dbReference>
<dbReference type="VEuPathDB" id="FungiDB:MAPG_07946"/>
<reference evidence="4" key="1">
    <citation type="submission" date="2010-05" db="EMBL/GenBank/DDBJ databases">
        <title>The genome sequence of Magnaporthe poae strain ATCC 64411.</title>
        <authorList>
            <person name="Ma L.-J."/>
            <person name="Dead R."/>
            <person name="Young S."/>
            <person name="Zeng Q."/>
            <person name="Koehrsen M."/>
            <person name="Alvarado L."/>
            <person name="Berlin A."/>
            <person name="Chapman S.B."/>
            <person name="Chen Z."/>
            <person name="Freedman E."/>
            <person name="Gellesch M."/>
            <person name="Goldberg J."/>
            <person name="Griggs A."/>
            <person name="Gujja S."/>
            <person name="Heilman E.R."/>
            <person name="Heiman D."/>
            <person name="Hepburn T."/>
            <person name="Howarth C."/>
            <person name="Jen D."/>
            <person name="Larson L."/>
            <person name="Mehta T."/>
            <person name="Neiman D."/>
            <person name="Pearson M."/>
            <person name="Roberts A."/>
            <person name="Saif S."/>
            <person name="Shea T."/>
            <person name="Shenoy N."/>
            <person name="Sisk P."/>
            <person name="Stolte C."/>
            <person name="Sykes S."/>
            <person name="Walk T."/>
            <person name="White J."/>
            <person name="Yandava C."/>
            <person name="Haas B."/>
            <person name="Nusbaum C."/>
            <person name="Birren B."/>
        </authorList>
    </citation>
    <scope>NUCLEOTIDE SEQUENCE [LARGE SCALE GENOMIC DNA]</scope>
    <source>
        <strain evidence="4">ATCC 64411 / 73-15</strain>
    </source>
</reference>
<sequence>MALAALQKACGAQTVFVLGKEAMRISKERAGRSRVWNVVRRTLLELFLWIRDNTRTKLADLDIDIDKVIEKGKRVKRIPETGVVTS</sequence>
<feature type="domain" description="K+ potassium transporter C-terminal" evidence="1">
    <location>
        <begin position="12"/>
        <end position="75"/>
    </location>
</feature>
<reference evidence="2" key="3">
    <citation type="submission" date="2011-03" db="EMBL/GenBank/DDBJ databases">
        <title>Annotation of Magnaporthe poae ATCC 64411.</title>
        <authorList>
            <person name="Ma L.-J."/>
            <person name="Dead R."/>
            <person name="Young S.K."/>
            <person name="Zeng Q."/>
            <person name="Gargeya S."/>
            <person name="Fitzgerald M."/>
            <person name="Haas B."/>
            <person name="Abouelleil A."/>
            <person name="Alvarado L."/>
            <person name="Arachchi H.M."/>
            <person name="Berlin A."/>
            <person name="Brown A."/>
            <person name="Chapman S.B."/>
            <person name="Chen Z."/>
            <person name="Dunbar C."/>
            <person name="Freedman E."/>
            <person name="Gearin G."/>
            <person name="Gellesch M."/>
            <person name="Goldberg J."/>
            <person name="Griggs A."/>
            <person name="Gujja S."/>
            <person name="Heiman D."/>
            <person name="Howarth C."/>
            <person name="Larson L."/>
            <person name="Lui A."/>
            <person name="MacDonald P.J.P."/>
            <person name="Mehta T."/>
            <person name="Montmayeur A."/>
            <person name="Murphy C."/>
            <person name="Neiman D."/>
            <person name="Pearson M."/>
            <person name="Priest M."/>
            <person name="Roberts A."/>
            <person name="Saif S."/>
            <person name="Shea T."/>
            <person name="Shenoy N."/>
            <person name="Sisk P."/>
            <person name="Stolte C."/>
            <person name="Sykes S."/>
            <person name="Yandava C."/>
            <person name="Wortman J."/>
            <person name="Nusbaum C."/>
            <person name="Birren B."/>
        </authorList>
    </citation>
    <scope>NUCLEOTIDE SEQUENCE</scope>
    <source>
        <strain evidence="2">ATCC 64411</strain>
    </source>
</reference>
<name>A0A0C4E618_MAGP6</name>
<reference evidence="3" key="5">
    <citation type="submission" date="2015-06" db="UniProtKB">
        <authorList>
            <consortium name="EnsemblFungi"/>
        </authorList>
    </citation>
    <scope>IDENTIFICATION</scope>
    <source>
        <strain evidence="3">ATCC 64411</strain>
    </source>
</reference>
<reference evidence="2" key="2">
    <citation type="submission" date="2010-05" db="EMBL/GenBank/DDBJ databases">
        <title>The Genome Sequence of Magnaporthe poae strain ATCC 64411.</title>
        <authorList>
            <consortium name="The Broad Institute Genome Sequencing Platform"/>
            <consortium name="Broad Institute Genome Sequencing Center for Infectious Disease"/>
            <person name="Ma L.-J."/>
            <person name="Dead R."/>
            <person name="Young S."/>
            <person name="Zeng Q."/>
            <person name="Koehrsen M."/>
            <person name="Alvarado L."/>
            <person name="Berlin A."/>
            <person name="Chapman S.B."/>
            <person name="Chen Z."/>
            <person name="Freedman E."/>
            <person name="Gellesch M."/>
            <person name="Goldberg J."/>
            <person name="Griggs A."/>
            <person name="Gujja S."/>
            <person name="Heilman E.R."/>
            <person name="Heiman D."/>
            <person name="Hepburn T."/>
            <person name="Howarth C."/>
            <person name="Jen D."/>
            <person name="Larson L."/>
            <person name="Mehta T."/>
            <person name="Neiman D."/>
            <person name="Pearson M."/>
            <person name="Roberts A."/>
            <person name="Saif S."/>
            <person name="Shea T."/>
            <person name="Shenoy N."/>
            <person name="Sisk P."/>
            <person name="Stolte C."/>
            <person name="Sykes S."/>
            <person name="Walk T."/>
            <person name="White J."/>
            <person name="Yandava C."/>
            <person name="Haas B."/>
            <person name="Nusbaum C."/>
            <person name="Birren B."/>
        </authorList>
    </citation>
    <scope>NUCLEOTIDE SEQUENCE</scope>
    <source>
        <strain evidence="2">ATCC 64411</strain>
    </source>
</reference>
<protein>
    <recommendedName>
        <fullName evidence="1">K+ potassium transporter C-terminal domain-containing protein</fullName>
    </recommendedName>
</protein>
<dbReference type="EMBL" id="GL876972">
    <property type="protein sequence ID" value="KLU88966.1"/>
    <property type="molecule type" value="Genomic_DNA"/>
</dbReference>
<proteinExistence type="predicted"/>
<dbReference type="STRING" id="644358.A0A0C4E618"/>
<evidence type="ECO:0000313" key="3">
    <source>
        <dbReference type="EnsemblFungi" id="MAPG_07946T0"/>
    </source>
</evidence>
<evidence type="ECO:0000313" key="4">
    <source>
        <dbReference type="Proteomes" id="UP000011715"/>
    </source>
</evidence>
<gene>
    <name evidence="2" type="ORF">MAPG_07946</name>
</gene>
<evidence type="ECO:0000313" key="2">
    <source>
        <dbReference type="EMBL" id="KLU88966.1"/>
    </source>
</evidence>
<dbReference type="OrthoDB" id="5425168at2759"/>
<dbReference type="Proteomes" id="UP000011715">
    <property type="component" value="Unassembled WGS sequence"/>
</dbReference>
<dbReference type="InterPro" id="IPR053952">
    <property type="entry name" value="K_trans_C"/>
</dbReference>